<evidence type="ECO:0000313" key="2">
    <source>
        <dbReference type="Proteomes" id="UP001163644"/>
    </source>
</evidence>
<dbReference type="EMBL" id="CP036495">
    <property type="protein sequence ID" value="UZA68697.1"/>
    <property type="molecule type" value="Genomic_DNA"/>
</dbReference>
<protein>
    <submittedName>
        <fullName evidence="1">Uncharacterized protein</fullName>
    </submittedName>
</protein>
<dbReference type="Proteomes" id="UP001163644">
    <property type="component" value="Chromosome"/>
</dbReference>
<sequence>MPMETGVEFLELVSRLQARGKYPGLGTLFEHIQSELKDSIEFVASGSPWWRARQAEKLKAGPSISF</sequence>
<name>A0AA46ZVV3_PSEVI</name>
<dbReference type="AlphaFoldDB" id="A0AA46ZVV3"/>
<proteinExistence type="predicted"/>
<organism evidence="1 2">
    <name type="scientific">Pseudomonas viridiflava</name>
    <name type="common">Phytomonas viridiflava</name>
    <dbReference type="NCBI Taxonomy" id="33069"/>
    <lineage>
        <taxon>Bacteria</taxon>
        <taxon>Pseudomonadati</taxon>
        <taxon>Pseudomonadota</taxon>
        <taxon>Gammaproteobacteria</taxon>
        <taxon>Pseudomonadales</taxon>
        <taxon>Pseudomonadaceae</taxon>
        <taxon>Pseudomonas</taxon>
    </lineage>
</organism>
<evidence type="ECO:0000313" key="1">
    <source>
        <dbReference type="EMBL" id="UZA68697.1"/>
    </source>
</evidence>
<accession>A0AA46ZVV3</accession>
<gene>
    <name evidence="1" type="ORF">EZZ81_10865</name>
</gene>
<reference evidence="1" key="1">
    <citation type="submission" date="2019-02" db="EMBL/GenBank/DDBJ databases">
        <authorList>
            <person name="Lutz S."/>
            <person name="Schori C."/>
            <person name="Ahrens C.H."/>
            <person name="Gueguen E."/>
        </authorList>
    </citation>
    <scope>NUCLEOTIDE SEQUENCE</scope>
    <source>
        <strain evidence="1">Psy35</strain>
    </source>
</reference>